<gene>
    <name evidence="4" type="ordered locus">Haur_1439</name>
</gene>
<dbReference type="PANTHER" id="PTHR43877">
    <property type="entry name" value="AMINOALKYLPHOSPHONATE N-ACETYLTRANSFERASE-RELATED-RELATED"/>
    <property type="match status" value="1"/>
</dbReference>
<dbReference type="InParanoid" id="A9B3C0"/>
<evidence type="ECO:0000313" key="5">
    <source>
        <dbReference type="Proteomes" id="UP000000787"/>
    </source>
</evidence>
<dbReference type="Pfam" id="PF00583">
    <property type="entry name" value="Acetyltransf_1"/>
    <property type="match status" value="1"/>
</dbReference>
<dbReference type="SUPFAM" id="SSF55729">
    <property type="entry name" value="Acyl-CoA N-acyltransferases (Nat)"/>
    <property type="match status" value="1"/>
</dbReference>
<evidence type="ECO:0000256" key="1">
    <source>
        <dbReference type="ARBA" id="ARBA00022679"/>
    </source>
</evidence>
<dbReference type="BioCyc" id="HAUR316274:GHYA-1461-MONOMER"/>
<dbReference type="CDD" id="cd04301">
    <property type="entry name" value="NAT_SF"/>
    <property type="match status" value="1"/>
</dbReference>
<dbReference type="STRING" id="316274.Haur_1439"/>
<dbReference type="InterPro" id="IPR000182">
    <property type="entry name" value="GNAT_dom"/>
</dbReference>
<dbReference type="Proteomes" id="UP000000787">
    <property type="component" value="Chromosome"/>
</dbReference>
<dbReference type="AlphaFoldDB" id="A9B3C0"/>
<dbReference type="GO" id="GO:0016747">
    <property type="term" value="F:acyltransferase activity, transferring groups other than amino-acyl groups"/>
    <property type="evidence" value="ECO:0007669"/>
    <property type="project" value="InterPro"/>
</dbReference>
<evidence type="ECO:0000313" key="4">
    <source>
        <dbReference type="EMBL" id="ABX04083.1"/>
    </source>
</evidence>
<protein>
    <submittedName>
        <fullName evidence="4">GCN5-related N-acetyltransferase</fullName>
    </submittedName>
</protein>
<dbReference type="PANTHER" id="PTHR43877:SF2">
    <property type="entry name" value="AMINOALKYLPHOSPHONATE N-ACETYLTRANSFERASE-RELATED"/>
    <property type="match status" value="1"/>
</dbReference>
<dbReference type="EMBL" id="CP000875">
    <property type="protein sequence ID" value="ABX04083.1"/>
    <property type="molecule type" value="Genomic_DNA"/>
</dbReference>
<dbReference type="PROSITE" id="PS51186">
    <property type="entry name" value="GNAT"/>
    <property type="match status" value="1"/>
</dbReference>
<reference evidence="4 5" key="1">
    <citation type="journal article" date="2011" name="Stand. Genomic Sci.">
        <title>Complete genome sequence of the filamentous gliding predatory bacterium Herpetosiphon aurantiacus type strain (114-95(T)).</title>
        <authorList>
            <person name="Kiss H."/>
            <person name="Nett M."/>
            <person name="Domin N."/>
            <person name="Martin K."/>
            <person name="Maresca J.A."/>
            <person name="Copeland A."/>
            <person name="Lapidus A."/>
            <person name="Lucas S."/>
            <person name="Berry K.W."/>
            <person name="Glavina Del Rio T."/>
            <person name="Dalin E."/>
            <person name="Tice H."/>
            <person name="Pitluck S."/>
            <person name="Richardson P."/>
            <person name="Bruce D."/>
            <person name="Goodwin L."/>
            <person name="Han C."/>
            <person name="Detter J.C."/>
            <person name="Schmutz J."/>
            <person name="Brettin T."/>
            <person name="Land M."/>
            <person name="Hauser L."/>
            <person name="Kyrpides N.C."/>
            <person name="Ivanova N."/>
            <person name="Goker M."/>
            <person name="Woyke T."/>
            <person name="Klenk H.P."/>
            <person name="Bryant D.A."/>
        </authorList>
    </citation>
    <scope>NUCLEOTIDE SEQUENCE [LARGE SCALE GENOMIC DNA]</scope>
    <source>
        <strain evidence="5">ATCC 23779 / DSM 785 / 114-95</strain>
    </source>
</reference>
<sequence length="244" mass="27204">MELALEQVVDGFVRGWVYSRALATTQLKCLGQHYHVSFGAVINGRSDEFLIFDQGQPANVADFGRTISQQYPQLAHWLTIFSQTPSDYASVLAPLGYQPLYRETLMSCGLSDVRFEPQSNVQRLSATTILPNNAEFAKQPFALERIDDAQLGQYLIDIEGQLAAVARLVSWPEGIALVDSVVTAPSFRRRGLARQLMQQLLNDAVAKNCQHSVLVASALGAPLYRQLGYRDRAEVLIFRREQTS</sequence>
<accession>A9B3C0</accession>
<proteinExistence type="predicted"/>
<dbReference type="KEGG" id="hau:Haur_1439"/>
<dbReference type="HOGENOM" id="CLU_1136830_0_0_0"/>
<dbReference type="Gene3D" id="3.40.630.30">
    <property type="match status" value="1"/>
</dbReference>
<dbReference type="eggNOG" id="COG3393">
    <property type="taxonomic scope" value="Bacteria"/>
</dbReference>
<evidence type="ECO:0000259" key="3">
    <source>
        <dbReference type="PROSITE" id="PS51186"/>
    </source>
</evidence>
<feature type="domain" description="N-acetyltransferase" evidence="3">
    <location>
        <begin position="113"/>
        <end position="244"/>
    </location>
</feature>
<organism evidence="4 5">
    <name type="scientific">Herpetosiphon aurantiacus (strain ATCC 23779 / DSM 785 / 114-95)</name>
    <dbReference type="NCBI Taxonomy" id="316274"/>
    <lineage>
        <taxon>Bacteria</taxon>
        <taxon>Bacillati</taxon>
        <taxon>Chloroflexota</taxon>
        <taxon>Chloroflexia</taxon>
        <taxon>Herpetosiphonales</taxon>
        <taxon>Herpetosiphonaceae</taxon>
        <taxon>Herpetosiphon</taxon>
    </lineage>
</organism>
<keyword evidence="1" id="KW-0808">Transferase</keyword>
<dbReference type="InterPro" id="IPR050832">
    <property type="entry name" value="Bact_Acetyltransf"/>
</dbReference>
<keyword evidence="2" id="KW-0012">Acyltransferase</keyword>
<dbReference type="InterPro" id="IPR016181">
    <property type="entry name" value="Acyl_CoA_acyltransferase"/>
</dbReference>
<keyword evidence="5" id="KW-1185">Reference proteome</keyword>
<evidence type="ECO:0000256" key="2">
    <source>
        <dbReference type="ARBA" id="ARBA00023315"/>
    </source>
</evidence>
<name>A9B3C0_HERA2</name>